<dbReference type="AlphaFoldDB" id="F4R3B2"/>
<sequence length="206" mass="23534">MRLHDGIQLGDISSTQSGQHITANKYMHLDRMAGNYIRPNQDVFNHCETSKNWENGQIIPQLIAKGNQDISKVKIGRFMTRIGEYYLYHHSQLKNEFKTFFNGLRNKINGPKVIPEGTTSLPDMGANRREKRILNVIATAENQITTSFVAALFLIHQTQGIHHAWDPILRSGWESSRGIAQNIHQNLARKFIRDHGDHLIVLTLSQ</sequence>
<dbReference type="InParanoid" id="F4R3B2"/>
<gene>
    <name evidence="1" type="ORF">MELLADRAFT_101008</name>
</gene>
<evidence type="ECO:0000313" key="1">
    <source>
        <dbReference type="EMBL" id="EGG13199.1"/>
    </source>
</evidence>
<protein>
    <submittedName>
        <fullName evidence="1">Uncharacterized protein</fullName>
    </submittedName>
</protein>
<keyword evidence="2" id="KW-1185">Reference proteome</keyword>
<reference evidence="2" key="1">
    <citation type="journal article" date="2011" name="Proc. Natl. Acad. Sci. U.S.A.">
        <title>Obligate biotrophy features unraveled by the genomic analysis of rust fungi.</title>
        <authorList>
            <person name="Duplessis S."/>
            <person name="Cuomo C.A."/>
            <person name="Lin Y.-C."/>
            <person name="Aerts A."/>
            <person name="Tisserant E."/>
            <person name="Veneault-Fourrey C."/>
            <person name="Joly D.L."/>
            <person name="Hacquard S."/>
            <person name="Amselem J."/>
            <person name="Cantarel B.L."/>
            <person name="Chiu R."/>
            <person name="Coutinho P.M."/>
            <person name="Feau N."/>
            <person name="Field M."/>
            <person name="Frey P."/>
            <person name="Gelhaye E."/>
            <person name="Goldberg J."/>
            <person name="Grabherr M.G."/>
            <person name="Kodira C.D."/>
            <person name="Kohler A."/>
            <person name="Kuees U."/>
            <person name="Lindquist E.A."/>
            <person name="Lucas S.M."/>
            <person name="Mago R."/>
            <person name="Mauceli E."/>
            <person name="Morin E."/>
            <person name="Murat C."/>
            <person name="Pangilinan J.L."/>
            <person name="Park R."/>
            <person name="Pearson M."/>
            <person name="Quesneville H."/>
            <person name="Rouhier N."/>
            <person name="Sakthikumar S."/>
            <person name="Salamov A.A."/>
            <person name="Schmutz J."/>
            <person name="Selles B."/>
            <person name="Shapiro H."/>
            <person name="Tanguay P."/>
            <person name="Tuskan G.A."/>
            <person name="Henrissat B."/>
            <person name="Van de Peer Y."/>
            <person name="Rouze P."/>
            <person name="Ellis J.G."/>
            <person name="Dodds P.N."/>
            <person name="Schein J.E."/>
            <person name="Zhong S."/>
            <person name="Hamelin R.C."/>
            <person name="Grigoriev I.V."/>
            <person name="Szabo L.J."/>
            <person name="Martin F."/>
        </authorList>
    </citation>
    <scope>NUCLEOTIDE SEQUENCE [LARGE SCALE GENOMIC DNA]</scope>
    <source>
        <strain evidence="2">98AG31 / pathotype 3-4-7</strain>
    </source>
</reference>
<dbReference type="GeneID" id="18921251"/>
<accession>F4R3B2</accession>
<dbReference type="OrthoDB" id="10389978at2759"/>
<dbReference type="KEGG" id="mlr:MELLADRAFT_101008"/>
<dbReference type="EMBL" id="GL883090">
    <property type="protein sequence ID" value="EGG13199.1"/>
    <property type="molecule type" value="Genomic_DNA"/>
</dbReference>
<evidence type="ECO:0000313" key="2">
    <source>
        <dbReference type="Proteomes" id="UP000001072"/>
    </source>
</evidence>
<dbReference type="HOGENOM" id="CLU_1332175_0_0_1"/>
<proteinExistence type="predicted"/>
<name>F4R3B2_MELLP</name>
<dbReference type="RefSeq" id="XP_007404137.1">
    <property type="nucleotide sequence ID" value="XM_007404075.1"/>
</dbReference>
<dbReference type="VEuPathDB" id="FungiDB:MELLADRAFT_101008"/>
<organism evidence="2">
    <name type="scientific">Melampsora larici-populina (strain 98AG31 / pathotype 3-4-7)</name>
    <name type="common">Poplar leaf rust fungus</name>
    <dbReference type="NCBI Taxonomy" id="747676"/>
    <lineage>
        <taxon>Eukaryota</taxon>
        <taxon>Fungi</taxon>
        <taxon>Dikarya</taxon>
        <taxon>Basidiomycota</taxon>
        <taxon>Pucciniomycotina</taxon>
        <taxon>Pucciniomycetes</taxon>
        <taxon>Pucciniales</taxon>
        <taxon>Melampsoraceae</taxon>
        <taxon>Melampsora</taxon>
    </lineage>
</organism>
<dbReference type="Proteomes" id="UP000001072">
    <property type="component" value="Unassembled WGS sequence"/>
</dbReference>